<name>A0A0E9T0M2_ANGAN</name>
<dbReference type="EMBL" id="GBXM01062107">
    <property type="protein sequence ID" value="JAH46470.1"/>
    <property type="molecule type" value="Transcribed_RNA"/>
</dbReference>
<organism evidence="1">
    <name type="scientific">Anguilla anguilla</name>
    <name type="common">European freshwater eel</name>
    <name type="synonym">Muraena anguilla</name>
    <dbReference type="NCBI Taxonomy" id="7936"/>
    <lineage>
        <taxon>Eukaryota</taxon>
        <taxon>Metazoa</taxon>
        <taxon>Chordata</taxon>
        <taxon>Craniata</taxon>
        <taxon>Vertebrata</taxon>
        <taxon>Euteleostomi</taxon>
        <taxon>Actinopterygii</taxon>
        <taxon>Neopterygii</taxon>
        <taxon>Teleostei</taxon>
        <taxon>Anguilliformes</taxon>
        <taxon>Anguillidae</taxon>
        <taxon>Anguilla</taxon>
    </lineage>
</organism>
<evidence type="ECO:0000313" key="1">
    <source>
        <dbReference type="EMBL" id="JAH46470.1"/>
    </source>
</evidence>
<reference evidence="1" key="2">
    <citation type="journal article" date="2015" name="Fish Shellfish Immunol.">
        <title>Early steps in the European eel (Anguilla anguilla)-Vibrio vulnificus interaction in the gills: Role of the RtxA13 toxin.</title>
        <authorList>
            <person name="Callol A."/>
            <person name="Pajuelo D."/>
            <person name="Ebbesson L."/>
            <person name="Teles M."/>
            <person name="MacKenzie S."/>
            <person name="Amaro C."/>
        </authorList>
    </citation>
    <scope>NUCLEOTIDE SEQUENCE</scope>
</reference>
<dbReference type="AlphaFoldDB" id="A0A0E9T0M2"/>
<proteinExistence type="predicted"/>
<accession>A0A0E9T0M2</accession>
<reference evidence="1" key="1">
    <citation type="submission" date="2014-11" db="EMBL/GenBank/DDBJ databases">
        <authorList>
            <person name="Amaro Gonzalez C."/>
        </authorList>
    </citation>
    <scope>NUCLEOTIDE SEQUENCE</scope>
</reference>
<sequence>MRYCLACNSWPFLRRTFNLFAVTDCSFILCYMETSAY</sequence>
<protein>
    <submittedName>
        <fullName evidence="1">Uncharacterized protein</fullName>
    </submittedName>
</protein>